<organism evidence="1 2">
    <name type="scientific">Cephalotus follicularis</name>
    <name type="common">Albany pitcher plant</name>
    <dbReference type="NCBI Taxonomy" id="3775"/>
    <lineage>
        <taxon>Eukaryota</taxon>
        <taxon>Viridiplantae</taxon>
        <taxon>Streptophyta</taxon>
        <taxon>Embryophyta</taxon>
        <taxon>Tracheophyta</taxon>
        <taxon>Spermatophyta</taxon>
        <taxon>Magnoliopsida</taxon>
        <taxon>eudicotyledons</taxon>
        <taxon>Gunneridae</taxon>
        <taxon>Pentapetalae</taxon>
        <taxon>rosids</taxon>
        <taxon>fabids</taxon>
        <taxon>Oxalidales</taxon>
        <taxon>Cephalotaceae</taxon>
        <taxon>Cephalotus</taxon>
    </lineage>
</organism>
<accession>A0A1Q3BNW9</accession>
<dbReference type="InParanoid" id="A0A1Q3BNW9"/>
<evidence type="ECO:0000313" key="2">
    <source>
        <dbReference type="Proteomes" id="UP000187406"/>
    </source>
</evidence>
<protein>
    <submittedName>
        <fullName evidence="1">Uncharacterized protein</fullName>
    </submittedName>
</protein>
<dbReference type="OrthoDB" id="1938246at2759"/>
<dbReference type="STRING" id="3775.A0A1Q3BNW9"/>
<gene>
    <name evidence="1" type="ORF">CFOL_v3_13166</name>
</gene>
<dbReference type="Proteomes" id="UP000187406">
    <property type="component" value="Unassembled WGS sequence"/>
</dbReference>
<sequence>FTFRSILETRDIIRKGSRWSVGNGQSIDFWNQPWLPNDLKLPRPSPLNILNLDAKVNDLINSSMGCCDVDLVNLCFEPKDARTIYSAPLSPNQHSDKLVWDRDPKGMFLV</sequence>
<feature type="non-terminal residue" evidence="1">
    <location>
        <position position="1"/>
    </location>
</feature>
<comment type="caution">
    <text evidence="1">The sequence shown here is derived from an EMBL/GenBank/DDBJ whole genome shotgun (WGS) entry which is preliminary data.</text>
</comment>
<keyword evidence="2" id="KW-1185">Reference proteome</keyword>
<proteinExistence type="predicted"/>
<evidence type="ECO:0000313" key="1">
    <source>
        <dbReference type="EMBL" id="GAV69665.1"/>
    </source>
</evidence>
<dbReference type="EMBL" id="BDDD01000741">
    <property type="protein sequence ID" value="GAV69665.1"/>
    <property type="molecule type" value="Genomic_DNA"/>
</dbReference>
<name>A0A1Q3BNW9_CEPFO</name>
<dbReference type="AlphaFoldDB" id="A0A1Q3BNW9"/>
<reference evidence="2" key="1">
    <citation type="submission" date="2016-04" db="EMBL/GenBank/DDBJ databases">
        <title>Cephalotus genome sequencing.</title>
        <authorList>
            <person name="Fukushima K."/>
            <person name="Hasebe M."/>
            <person name="Fang X."/>
        </authorList>
    </citation>
    <scope>NUCLEOTIDE SEQUENCE [LARGE SCALE GENOMIC DNA]</scope>
    <source>
        <strain evidence="2">cv. St1</strain>
    </source>
</reference>